<gene>
    <name evidence="2" type="ORF">B1H19_25285</name>
</gene>
<organism evidence="2 3">
    <name type="scientific">Streptomyces gilvosporeus</name>
    <dbReference type="NCBI Taxonomy" id="553510"/>
    <lineage>
        <taxon>Bacteria</taxon>
        <taxon>Bacillati</taxon>
        <taxon>Actinomycetota</taxon>
        <taxon>Actinomycetes</taxon>
        <taxon>Kitasatosporales</taxon>
        <taxon>Streptomycetaceae</taxon>
        <taxon>Streptomyces</taxon>
    </lineage>
</organism>
<evidence type="ECO:0000259" key="1">
    <source>
        <dbReference type="Pfam" id="PF02627"/>
    </source>
</evidence>
<dbReference type="EMBL" id="CP020569">
    <property type="protein sequence ID" value="ARF59689.1"/>
    <property type="molecule type" value="Genomic_DNA"/>
</dbReference>
<dbReference type="Proteomes" id="UP000192726">
    <property type="component" value="Chromosome"/>
</dbReference>
<dbReference type="NCBIfam" id="TIGR00778">
    <property type="entry name" value="ahpD_dom"/>
    <property type="match status" value="1"/>
</dbReference>
<accession>A0A1V0U396</accession>
<dbReference type="KEGG" id="sgv:B1H19_25285"/>
<dbReference type="Pfam" id="PF02627">
    <property type="entry name" value="CMD"/>
    <property type="match status" value="1"/>
</dbReference>
<evidence type="ECO:0000313" key="3">
    <source>
        <dbReference type="Proteomes" id="UP000192726"/>
    </source>
</evidence>
<dbReference type="PANTHER" id="PTHR34846:SF10">
    <property type="entry name" value="CYTOPLASMIC PROTEIN"/>
    <property type="match status" value="1"/>
</dbReference>
<dbReference type="InterPro" id="IPR029032">
    <property type="entry name" value="AhpD-like"/>
</dbReference>
<keyword evidence="3" id="KW-1185">Reference proteome</keyword>
<feature type="domain" description="Carboxymuconolactone decarboxylase-like" evidence="1">
    <location>
        <begin position="19"/>
        <end position="99"/>
    </location>
</feature>
<dbReference type="AlphaFoldDB" id="A0A1V0U396"/>
<protein>
    <submittedName>
        <fullName evidence="2">4-carboxymuconolactone decarboxylase</fullName>
    </submittedName>
</protein>
<reference evidence="2 3" key="1">
    <citation type="submission" date="2017-04" db="EMBL/GenBank/DDBJ databases">
        <title>Complete Genome Sequence of Streptomyces gilvosporeus F607, a Capable Producer of Natamycin.</title>
        <authorList>
            <person name="Zong G."/>
            <person name="Zhong C."/>
            <person name="Fu J."/>
            <person name="Qin R."/>
            <person name="Cao G."/>
        </authorList>
    </citation>
    <scope>NUCLEOTIDE SEQUENCE [LARGE SCALE GENOMIC DNA]</scope>
    <source>
        <strain evidence="2 3">F607</strain>
    </source>
</reference>
<dbReference type="PANTHER" id="PTHR34846">
    <property type="entry name" value="4-CARBOXYMUCONOLACTONE DECARBOXYLASE FAMILY PROTEIN (AFU_ORTHOLOGUE AFUA_6G11590)"/>
    <property type="match status" value="1"/>
</dbReference>
<dbReference type="STRING" id="553510.B1H19_25285"/>
<sequence>MTDRVHTHRMKFWGPQRAFYEAQRRLTMAAKKGLGDPVLSELVVLRASQLNRCAFCIDMHVTNLREAGVAQRRIDLLAAWEEAGALYSERERAALALTEAVTLLTEGFVPDAVYDRAAAHFDEGELAHLIAVIVAINNWNRVNVTIRQPPGVEL</sequence>
<proteinExistence type="predicted"/>
<dbReference type="GO" id="GO:0051920">
    <property type="term" value="F:peroxiredoxin activity"/>
    <property type="evidence" value="ECO:0007669"/>
    <property type="project" value="InterPro"/>
</dbReference>
<dbReference type="SUPFAM" id="SSF69118">
    <property type="entry name" value="AhpD-like"/>
    <property type="match status" value="1"/>
</dbReference>
<evidence type="ECO:0000313" key="2">
    <source>
        <dbReference type="EMBL" id="ARF59689.1"/>
    </source>
</evidence>
<name>A0A1V0U396_9ACTN</name>
<dbReference type="InterPro" id="IPR003779">
    <property type="entry name" value="CMD-like"/>
</dbReference>
<dbReference type="InterPro" id="IPR004675">
    <property type="entry name" value="AhpD_core"/>
</dbReference>
<dbReference type="Gene3D" id="1.20.1290.10">
    <property type="entry name" value="AhpD-like"/>
    <property type="match status" value="1"/>
</dbReference>